<proteinExistence type="predicted"/>
<dbReference type="PANTHER" id="PTHR33204">
    <property type="entry name" value="TRANSCRIPTIONAL REGULATOR, MARR FAMILY"/>
    <property type="match status" value="1"/>
</dbReference>
<organism evidence="5 6">
    <name type="scientific">Vibrio aerogenes CECT 7868</name>
    <dbReference type="NCBI Taxonomy" id="1216006"/>
    <lineage>
        <taxon>Bacteria</taxon>
        <taxon>Pseudomonadati</taxon>
        <taxon>Pseudomonadota</taxon>
        <taxon>Gammaproteobacteria</taxon>
        <taxon>Vibrionales</taxon>
        <taxon>Vibrionaceae</taxon>
        <taxon>Vibrio</taxon>
    </lineage>
</organism>
<accession>A0A1M6BKD2</accession>
<evidence type="ECO:0000256" key="2">
    <source>
        <dbReference type="ARBA" id="ARBA00023125"/>
    </source>
</evidence>
<sequence length="135" mass="15341">MSDTHINVRPTATPLTPCGSNEHEDCGLRMILDRLGEQWTVMTLAELSSGPKRYREIEKALVGISQRMMTLTLRRLERDGYVLRHVEPTIPPSVTYELSALGHSFSNQVASLAEWCKQHKSDLEHARAIFDEKHT</sequence>
<gene>
    <name evidence="5" type="primary">yybR_3</name>
    <name evidence="5" type="ORF">VA7868_03819</name>
</gene>
<dbReference type="RefSeq" id="WP_073605440.1">
    <property type="nucleotide sequence ID" value="NZ_FQXZ01000042.1"/>
</dbReference>
<dbReference type="Gene3D" id="1.10.10.10">
    <property type="entry name" value="Winged helix-like DNA-binding domain superfamily/Winged helix DNA-binding domain"/>
    <property type="match status" value="1"/>
</dbReference>
<dbReference type="STRING" id="1216006.VA7868_03819"/>
<evidence type="ECO:0000256" key="3">
    <source>
        <dbReference type="ARBA" id="ARBA00023163"/>
    </source>
</evidence>
<dbReference type="InterPro" id="IPR002577">
    <property type="entry name" value="HTH_HxlR"/>
</dbReference>
<evidence type="ECO:0000256" key="1">
    <source>
        <dbReference type="ARBA" id="ARBA00023015"/>
    </source>
</evidence>
<keyword evidence="1" id="KW-0805">Transcription regulation</keyword>
<evidence type="ECO:0000259" key="4">
    <source>
        <dbReference type="PROSITE" id="PS51118"/>
    </source>
</evidence>
<dbReference type="InterPro" id="IPR036390">
    <property type="entry name" value="WH_DNA-bd_sf"/>
</dbReference>
<evidence type="ECO:0000313" key="5">
    <source>
        <dbReference type="EMBL" id="SHI49174.1"/>
    </source>
</evidence>
<name>A0A1M6BKD2_9VIBR</name>
<keyword evidence="6" id="KW-1185">Reference proteome</keyword>
<keyword evidence="3" id="KW-0804">Transcription</keyword>
<dbReference type="EMBL" id="FQXZ01000042">
    <property type="protein sequence ID" value="SHI49174.1"/>
    <property type="molecule type" value="Genomic_DNA"/>
</dbReference>
<dbReference type="AlphaFoldDB" id="A0A1M6BKD2"/>
<evidence type="ECO:0000313" key="6">
    <source>
        <dbReference type="Proteomes" id="UP000184608"/>
    </source>
</evidence>
<feature type="domain" description="HTH hxlR-type" evidence="4">
    <location>
        <begin position="26"/>
        <end position="124"/>
    </location>
</feature>
<dbReference type="Pfam" id="PF01638">
    <property type="entry name" value="HxlR"/>
    <property type="match status" value="1"/>
</dbReference>
<keyword evidence="2" id="KW-0238">DNA-binding</keyword>
<dbReference type="SUPFAM" id="SSF46785">
    <property type="entry name" value="Winged helix' DNA-binding domain"/>
    <property type="match status" value="1"/>
</dbReference>
<dbReference type="Proteomes" id="UP000184608">
    <property type="component" value="Unassembled WGS sequence"/>
</dbReference>
<protein>
    <submittedName>
        <fullName evidence="5">Putative HTH-type transcriptional regulator YybR</fullName>
    </submittedName>
</protein>
<dbReference type="InterPro" id="IPR036388">
    <property type="entry name" value="WH-like_DNA-bd_sf"/>
</dbReference>
<reference evidence="5 6" key="1">
    <citation type="submission" date="2016-11" db="EMBL/GenBank/DDBJ databases">
        <authorList>
            <person name="Jaros S."/>
            <person name="Januszkiewicz K."/>
            <person name="Wedrychowicz H."/>
        </authorList>
    </citation>
    <scope>NUCLEOTIDE SEQUENCE [LARGE SCALE GENOMIC DNA]</scope>
    <source>
        <strain evidence="5 6">CECT 7868</strain>
    </source>
</reference>
<dbReference type="GO" id="GO:0003677">
    <property type="term" value="F:DNA binding"/>
    <property type="evidence" value="ECO:0007669"/>
    <property type="project" value="UniProtKB-KW"/>
</dbReference>
<dbReference type="PROSITE" id="PS51118">
    <property type="entry name" value="HTH_HXLR"/>
    <property type="match status" value="1"/>
</dbReference>
<dbReference type="PANTHER" id="PTHR33204:SF39">
    <property type="entry name" value="TRANSCRIPTIONAL REGULATORY PROTEIN"/>
    <property type="match status" value="1"/>
</dbReference>